<organism evidence="2 3">
    <name type="scientific">Aduncisulcus paluster</name>
    <dbReference type="NCBI Taxonomy" id="2918883"/>
    <lineage>
        <taxon>Eukaryota</taxon>
        <taxon>Metamonada</taxon>
        <taxon>Carpediemonas-like organisms</taxon>
        <taxon>Aduncisulcus</taxon>
    </lineage>
</organism>
<dbReference type="EMBL" id="BQXS01010979">
    <property type="protein sequence ID" value="GKT35382.1"/>
    <property type="molecule type" value="Genomic_DNA"/>
</dbReference>
<name>A0ABQ5KSD8_9EUKA</name>
<keyword evidence="3" id="KW-1185">Reference proteome</keyword>
<evidence type="ECO:0000256" key="1">
    <source>
        <dbReference type="SAM" id="MobiDB-lite"/>
    </source>
</evidence>
<feature type="compositionally biased region" description="Polar residues" evidence="1">
    <location>
        <begin position="92"/>
        <end position="110"/>
    </location>
</feature>
<evidence type="ECO:0000313" key="3">
    <source>
        <dbReference type="Proteomes" id="UP001057375"/>
    </source>
</evidence>
<sequence>MITVNSKSAREKGEKKKKKKKGKESGIKTFFSLKRKKSKESERQKKKERKVEKEIILHISTETEGSVLEQHKIIPEEIDRRSGSFSTTSSSKQRPTNILESSHPSETALEQGNPVIVHESSSLGAKSIVILQDDT</sequence>
<gene>
    <name evidence="2" type="ORF">ADUPG1_008554</name>
</gene>
<feature type="compositionally biased region" description="Basic and acidic residues" evidence="1">
    <location>
        <begin position="69"/>
        <end position="82"/>
    </location>
</feature>
<accession>A0ABQ5KSD8</accession>
<proteinExistence type="predicted"/>
<feature type="region of interest" description="Disordered" evidence="1">
    <location>
        <begin position="67"/>
        <end position="116"/>
    </location>
</feature>
<protein>
    <submittedName>
        <fullName evidence="2">Uncharacterized protein</fullName>
    </submittedName>
</protein>
<feature type="compositionally biased region" description="Basic and acidic residues" evidence="1">
    <location>
        <begin position="39"/>
        <end position="53"/>
    </location>
</feature>
<feature type="non-terminal residue" evidence="2">
    <location>
        <position position="135"/>
    </location>
</feature>
<reference evidence="2" key="1">
    <citation type="submission" date="2022-03" db="EMBL/GenBank/DDBJ databases">
        <title>Draft genome sequence of Aduncisulcus paluster, a free-living microaerophilic Fornicata.</title>
        <authorList>
            <person name="Yuyama I."/>
            <person name="Kume K."/>
            <person name="Tamura T."/>
            <person name="Inagaki Y."/>
            <person name="Hashimoto T."/>
        </authorList>
    </citation>
    <scope>NUCLEOTIDE SEQUENCE</scope>
    <source>
        <strain evidence="2">NY0171</strain>
    </source>
</reference>
<evidence type="ECO:0000313" key="2">
    <source>
        <dbReference type="EMBL" id="GKT35382.1"/>
    </source>
</evidence>
<dbReference type="Proteomes" id="UP001057375">
    <property type="component" value="Unassembled WGS sequence"/>
</dbReference>
<comment type="caution">
    <text evidence="2">The sequence shown here is derived from an EMBL/GenBank/DDBJ whole genome shotgun (WGS) entry which is preliminary data.</text>
</comment>
<feature type="region of interest" description="Disordered" evidence="1">
    <location>
        <begin position="1"/>
        <end position="53"/>
    </location>
</feature>